<gene>
    <name evidence="10" type="ORF">EMPS_11277</name>
</gene>
<protein>
    <recommendedName>
        <fullName evidence="9">Kinesin motor domain-containing protein</fullName>
    </recommendedName>
</protein>
<evidence type="ECO:0000313" key="10">
    <source>
        <dbReference type="EMBL" id="GJJ78918.1"/>
    </source>
</evidence>
<feature type="coiled-coil region" evidence="7">
    <location>
        <begin position="1017"/>
        <end position="1122"/>
    </location>
</feature>
<keyword evidence="6" id="KW-0505">Motor protein</keyword>
<dbReference type="InterPro" id="IPR019821">
    <property type="entry name" value="Kinesin_motor_CS"/>
</dbReference>
<feature type="coiled-coil region" evidence="7">
    <location>
        <begin position="1855"/>
        <end position="1935"/>
    </location>
</feature>
<reference evidence="10" key="1">
    <citation type="submission" date="2021-11" db="EMBL/GenBank/DDBJ databases">
        <authorList>
            <person name="Herlambang A."/>
            <person name="Guo Y."/>
            <person name="Takashima Y."/>
            <person name="Nishizawa T."/>
        </authorList>
    </citation>
    <scope>NUCLEOTIDE SEQUENCE</scope>
    <source>
        <strain evidence="10">E1425</strain>
    </source>
</reference>
<dbReference type="InterPro" id="IPR001752">
    <property type="entry name" value="Kinesin_motor_dom"/>
</dbReference>
<keyword evidence="5 7" id="KW-0175">Coiled coil</keyword>
<dbReference type="InterPro" id="IPR027640">
    <property type="entry name" value="Kinesin-like_fam"/>
</dbReference>
<evidence type="ECO:0000256" key="8">
    <source>
        <dbReference type="SAM" id="MobiDB-lite"/>
    </source>
</evidence>
<feature type="region of interest" description="Disordered" evidence="8">
    <location>
        <begin position="301"/>
        <end position="342"/>
    </location>
</feature>
<feature type="compositionally biased region" description="Basic and acidic residues" evidence="8">
    <location>
        <begin position="1532"/>
        <end position="1546"/>
    </location>
</feature>
<organism evidence="10 11">
    <name type="scientific">Entomortierella parvispora</name>
    <dbReference type="NCBI Taxonomy" id="205924"/>
    <lineage>
        <taxon>Eukaryota</taxon>
        <taxon>Fungi</taxon>
        <taxon>Fungi incertae sedis</taxon>
        <taxon>Mucoromycota</taxon>
        <taxon>Mortierellomycotina</taxon>
        <taxon>Mortierellomycetes</taxon>
        <taxon>Mortierellales</taxon>
        <taxon>Mortierellaceae</taxon>
        <taxon>Entomortierella</taxon>
    </lineage>
</organism>
<dbReference type="GO" id="GO:0003777">
    <property type="term" value="F:microtubule motor activity"/>
    <property type="evidence" value="ECO:0007669"/>
    <property type="project" value="InterPro"/>
</dbReference>
<feature type="compositionally biased region" description="Basic and acidic residues" evidence="8">
    <location>
        <begin position="729"/>
        <end position="739"/>
    </location>
</feature>
<keyword evidence="2" id="KW-0963">Cytoplasm</keyword>
<dbReference type="InterPro" id="IPR036961">
    <property type="entry name" value="Kinesin_motor_dom_sf"/>
</dbReference>
<evidence type="ECO:0000313" key="11">
    <source>
        <dbReference type="Proteomes" id="UP000827284"/>
    </source>
</evidence>
<feature type="region of interest" description="Disordered" evidence="8">
    <location>
        <begin position="1334"/>
        <end position="1361"/>
    </location>
</feature>
<dbReference type="GO" id="GO:0005737">
    <property type="term" value="C:cytoplasm"/>
    <property type="evidence" value="ECO:0007669"/>
    <property type="project" value="UniProtKB-SubCell"/>
</dbReference>
<proteinExistence type="inferred from homology"/>
<dbReference type="GO" id="GO:0007018">
    <property type="term" value="P:microtubule-based movement"/>
    <property type="evidence" value="ECO:0007669"/>
    <property type="project" value="InterPro"/>
</dbReference>
<evidence type="ECO:0000256" key="1">
    <source>
        <dbReference type="ARBA" id="ARBA00004496"/>
    </source>
</evidence>
<name>A0A9P3HM97_9FUNG</name>
<evidence type="ECO:0000256" key="3">
    <source>
        <dbReference type="ARBA" id="ARBA00022741"/>
    </source>
</evidence>
<feature type="region of interest" description="Disordered" evidence="8">
    <location>
        <begin position="729"/>
        <end position="751"/>
    </location>
</feature>
<dbReference type="PANTHER" id="PTHR47969:SF15">
    <property type="entry name" value="CHROMOSOME-ASSOCIATED KINESIN KIF4A-RELATED"/>
    <property type="match status" value="1"/>
</dbReference>
<evidence type="ECO:0000256" key="6">
    <source>
        <dbReference type="PROSITE-ProRule" id="PRU00283"/>
    </source>
</evidence>
<dbReference type="Proteomes" id="UP000827284">
    <property type="component" value="Unassembled WGS sequence"/>
</dbReference>
<dbReference type="PROSITE" id="PS00411">
    <property type="entry name" value="KINESIN_MOTOR_1"/>
    <property type="match status" value="1"/>
</dbReference>
<feature type="region of interest" description="Disordered" evidence="8">
    <location>
        <begin position="1707"/>
        <end position="1804"/>
    </location>
</feature>
<dbReference type="Gene3D" id="3.40.850.10">
    <property type="entry name" value="Kinesin motor domain"/>
    <property type="match status" value="2"/>
</dbReference>
<feature type="region of interest" description="Disordered" evidence="8">
    <location>
        <begin position="552"/>
        <end position="623"/>
    </location>
</feature>
<feature type="domain" description="Kinesin motor" evidence="9">
    <location>
        <begin position="19"/>
        <end position="504"/>
    </location>
</feature>
<feature type="binding site" evidence="6">
    <location>
        <begin position="128"/>
        <end position="135"/>
    </location>
    <ligand>
        <name>ATP</name>
        <dbReference type="ChEBI" id="CHEBI:30616"/>
    </ligand>
</feature>
<dbReference type="SMART" id="SM00129">
    <property type="entry name" value="KISc"/>
    <property type="match status" value="1"/>
</dbReference>
<evidence type="ECO:0000259" key="9">
    <source>
        <dbReference type="PROSITE" id="PS50067"/>
    </source>
</evidence>
<evidence type="ECO:0000256" key="4">
    <source>
        <dbReference type="ARBA" id="ARBA00022840"/>
    </source>
</evidence>
<feature type="region of interest" description="Disordered" evidence="8">
    <location>
        <begin position="1520"/>
        <end position="1618"/>
    </location>
</feature>
<comment type="subcellular location">
    <subcellularLocation>
        <location evidence="1">Cytoplasm</location>
    </subcellularLocation>
</comment>
<keyword evidence="3 6" id="KW-0547">Nucleotide-binding</keyword>
<feature type="compositionally biased region" description="Pro residues" evidence="8">
    <location>
        <begin position="1711"/>
        <end position="1726"/>
    </location>
</feature>
<feature type="compositionally biased region" description="Low complexity" evidence="8">
    <location>
        <begin position="1591"/>
        <end position="1607"/>
    </location>
</feature>
<keyword evidence="11" id="KW-1185">Reference proteome</keyword>
<dbReference type="GO" id="GO:0005875">
    <property type="term" value="C:microtubule associated complex"/>
    <property type="evidence" value="ECO:0007669"/>
    <property type="project" value="TreeGrafter"/>
</dbReference>
<feature type="coiled-coil region" evidence="7">
    <location>
        <begin position="1186"/>
        <end position="1318"/>
    </location>
</feature>
<feature type="coiled-coil region" evidence="7">
    <location>
        <begin position="957"/>
        <end position="991"/>
    </location>
</feature>
<evidence type="ECO:0000256" key="2">
    <source>
        <dbReference type="ARBA" id="ARBA00022490"/>
    </source>
</evidence>
<sequence>MAGQPQVQGSPSVQALETSVQVALRIRPLVNESKLGVNRTRQRPETEVLSLIERSSTPPLNGYSGTGSNCDSQQQQPQQVVVVPLQRHFTFDHIFGTGSSQEDVYQGSVKRMVDKFLEGYNVTIMAYGQTSSGKTYTMGTGAPSTDDRGSPSEGIIPRAMNQLFMEAKRPPPVYPGYRIPPSKTTFRVSFVEIYNEDLIDLLVKGDFRPPVTIREDAKGNIFWTGVQEIVVSSVEEVIHLLWFGSQNRQTHSTEMNEKSSRSHAIFSITLRQEKFVPTHPPPASEVGQNNSPAFRRAHAKTPSLGHLPLPGSAGNSLSPGSPSSLSSPRPGTPTSLVGSTPSSIPAPFVSGIVAPGSKLKRQSAMATDTLTASSSSSSLATLHHDEAFLPEPEGDWVTLSSKFHFVDLAGSERLKRTSAIGDRAKEGISINAGLHALGNVISALGDPSKKASHVPYRDSKLTRLLQDSLGGNALALMIACVSPSELNLGETLNTLKYANRARNIKNTSSLNQETNMDNPEYLRSIIQKLKLEIKVLKEKSAAAAAAAVAAGVEAAAGSPTPSKSGLLDSDRGLTPSPSPPSRKLNHFHSRESISTDISHGYLDSVQEEEDDGDSRYSDESSSTQTIVLKNSLSNQTLNANEANNHNNSSNKVAGAPVTAARPNTSALIPSSVQDSKSFQEFVEPVIEEYEKVISGLETHLAMTQAALNHSELILEEQQGRLDVVEDENRTLQRQKRDQSFRSAPSSPTPEQLQLQTELETALQKVQGQLKEAEDRKIKGEKYISELEERLAQEQAAVQDQVQKALKEREESLHHHQQIHTPALSDASTDVKDQEVLVLLGRIQDLEEQCQRHQKEVDVKAEALRQIQEERSAESSESNDSLIQELEQAKITLEKELAAEKSRHEAMVAELGSLQKAAHHVRTDSALEESGKEDLIRQLQIGSTFSNVESSPESDLRIKELESELKVARATEVELKAETAQLNERLETLQKAHQTSLELEEMLHLAVSDLETRLSGSQESERQHLEELEQNLARMHDLEERSTKAEQEALQMVEELKGKLAEAKASAEERLADELLELLEKMEQERAKVEALQTQVENHLAELAIAQSRASELETDRDTIQEQWTADREKILVLEKQVEEHSALVQEKAELIAALEGRVAAHEGTLAMKLELEQELEGRVKDHSLALESKAAVIQELEKKVQDLESTLGGSSESVALAAKVQEELTEVREQLSVSQAKTKEQEAVLFELKEKITLLEAESLVAEDDHSTRHEEHAQELQALERRVKLAEADRDEAETRLEEAERRHQSVDEEIRSVQNNLAVHLATIELLQTRLAERSPPSSRPGSMNSTVNLANGEDPTATIQRLEKEKSRYRALVRENEKEIERLSQDLESLASEFSDAATAFEDAEEEMKLKINELESILEERNLLKPSNKSTTSLASSLASSYSARHREGGLHPSSASSSATKAQLAALKTERDQALQSSEELSQIVAELNEKNHSLQEKVLNLEREQESIKLQHVLERQQQQQQQQEAHVRNFRDRTERLDRNGSPSPVGLIHEENEQTLRHKSSTSSSENLGGGFRPEDTLATPRQSWSTVSSVQQSSSATTPLNGTNQVRPGRHESTLIQQAKHIKFLEEKIAELQKANDATGGSPVLTTSASAGAGVGLGIQHKVSDSELSRSASSPLMNRQSTDRMSPILRLASLSTAAVTPATPPPTMPLPPLPPTPTVKTAHSHLTGGHGGPSSPRLSGLPTHIDTSAPSPSASPSMRPSRTGSYGGKTAIRQSSSSNLSEYATANGSNSNNGWTSPTGSVASISAATAQALQGVEVNELRGVVDTLAHQVQALKVEQTMHQGKIHRLEAALAETEEKLKVSRADRDTILSERDHLSQELHQARQDLESTKFKAEKDRQGLEGAVERERREKERALETKAIMESRMEDLMGKKSKFACF</sequence>
<evidence type="ECO:0000256" key="7">
    <source>
        <dbReference type="SAM" id="Coils"/>
    </source>
</evidence>
<dbReference type="EMBL" id="BQFW01000015">
    <property type="protein sequence ID" value="GJJ78918.1"/>
    <property type="molecule type" value="Genomic_DNA"/>
</dbReference>
<feature type="compositionally biased region" description="Polar residues" evidence="8">
    <location>
        <begin position="1338"/>
        <end position="1352"/>
    </location>
</feature>
<comment type="caution">
    <text evidence="10">The sequence shown here is derived from an EMBL/GenBank/DDBJ whole genome shotgun (WGS) entry which is preliminary data.</text>
</comment>
<feature type="region of interest" description="Disordered" evidence="8">
    <location>
        <begin position="1440"/>
        <end position="1478"/>
    </location>
</feature>
<dbReference type="PRINTS" id="PR00380">
    <property type="entry name" value="KINESINHEAVY"/>
</dbReference>
<keyword evidence="4 6" id="KW-0067">ATP-binding</keyword>
<dbReference type="OrthoDB" id="3176171at2759"/>
<feature type="compositionally biased region" description="Low complexity" evidence="8">
    <location>
        <begin position="1757"/>
        <end position="1771"/>
    </location>
</feature>
<dbReference type="SUPFAM" id="SSF52540">
    <property type="entry name" value="P-loop containing nucleoside triphosphate hydrolases"/>
    <property type="match status" value="1"/>
</dbReference>
<dbReference type="PANTHER" id="PTHR47969">
    <property type="entry name" value="CHROMOSOME-ASSOCIATED KINESIN KIF4A-RELATED"/>
    <property type="match status" value="1"/>
</dbReference>
<dbReference type="GO" id="GO:0007052">
    <property type="term" value="P:mitotic spindle organization"/>
    <property type="evidence" value="ECO:0007669"/>
    <property type="project" value="TreeGrafter"/>
</dbReference>
<dbReference type="GO" id="GO:0008017">
    <property type="term" value="F:microtubule binding"/>
    <property type="evidence" value="ECO:0007669"/>
    <property type="project" value="InterPro"/>
</dbReference>
<dbReference type="GO" id="GO:0005524">
    <property type="term" value="F:ATP binding"/>
    <property type="evidence" value="ECO:0007669"/>
    <property type="project" value="UniProtKB-UniRule"/>
</dbReference>
<feature type="compositionally biased region" description="Polar residues" evidence="8">
    <location>
        <begin position="1781"/>
        <end position="1804"/>
    </location>
</feature>
<feature type="compositionally biased region" description="Low complexity" evidence="8">
    <location>
        <begin position="307"/>
        <end position="336"/>
    </location>
</feature>
<feature type="coiled-coil region" evidence="7">
    <location>
        <begin position="835"/>
        <end position="902"/>
    </location>
</feature>
<dbReference type="GO" id="GO:0051231">
    <property type="term" value="P:spindle elongation"/>
    <property type="evidence" value="ECO:0007669"/>
    <property type="project" value="TreeGrafter"/>
</dbReference>
<accession>A0A9P3HM97</accession>
<evidence type="ECO:0000256" key="5">
    <source>
        <dbReference type="ARBA" id="ARBA00023054"/>
    </source>
</evidence>
<dbReference type="PROSITE" id="PS50067">
    <property type="entry name" value="KINESIN_MOTOR_2"/>
    <property type="match status" value="1"/>
</dbReference>
<reference evidence="10" key="2">
    <citation type="journal article" date="2022" name="Microbiol. Resour. Announc.">
        <title>Whole-Genome Sequence of Entomortierella parvispora E1425, a Mucoromycotan Fungus Associated with Burkholderiaceae-Related Endosymbiotic Bacteria.</title>
        <authorList>
            <person name="Herlambang A."/>
            <person name="Guo Y."/>
            <person name="Takashima Y."/>
            <person name="Narisawa K."/>
            <person name="Ohta H."/>
            <person name="Nishizawa T."/>
        </authorList>
    </citation>
    <scope>NUCLEOTIDE SEQUENCE</scope>
    <source>
        <strain evidence="10">E1425</strain>
    </source>
</reference>
<comment type="similarity">
    <text evidence="6">Belongs to the TRAFAC class myosin-kinesin ATPase superfamily. Kinesin family.</text>
</comment>
<feature type="coiled-coil region" evidence="7">
    <location>
        <begin position="1362"/>
        <end position="1424"/>
    </location>
</feature>
<dbReference type="Pfam" id="PF00225">
    <property type="entry name" value="Kinesin"/>
    <property type="match status" value="2"/>
</dbReference>
<dbReference type="InterPro" id="IPR027417">
    <property type="entry name" value="P-loop_NTPase"/>
</dbReference>